<evidence type="ECO:0000313" key="3">
    <source>
        <dbReference type="Proteomes" id="UP000278792"/>
    </source>
</evidence>
<dbReference type="EMBL" id="RKIK01000043">
    <property type="protein sequence ID" value="ROV59362.1"/>
    <property type="molecule type" value="Genomic_DNA"/>
</dbReference>
<gene>
    <name evidence="2" type="ORF">EGH82_14020</name>
</gene>
<dbReference type="GO" id="GO:0016747">
    <property type="term" value="F:acyltransferase activity, transferring groups other than amino-acyl groups"/>
    <property type="evidence" value="ECO:0007669"/>
    <property type="project" value="InterPro"/>
</dbReference>
<organism evidence="2 3">
    <name type="scientific">Vibrio ponticus</name>
    <dbReference type="NCBI Taxonomy" id="265668"/>
    <lineage>
        <taxon>Bacteria</taxon>
        <taxon>Pseudomonadati</taxon>
        <taxon>Pseudomonadota</taxon>
        <taxon>Gammaproteobacteria</taxon>
        <taxon>Vibrionales</taxon>
        <taxon>Vibrionaceae</taxon>
        <taxon>Vibrio</taxon>
    </lineage>
</organism>
<dbReference type="InterPro" id="IPR016181">
    <property type="entry name" value="Acyl_CoA_acyltransferase"/>
</dbReference>
<keyword evidence="2" id="KW-0808">Transferase</keyword>
<dbReference type="PROSITE" id="PS51186">
    <property type="entry name" value="GNAT"/>
    <property type="match status" value="1"/>
</dbReference>
<reference evidence="2 3" key="1">
    <citation type="submission" date="2018-11" db="EMBL/GenBank/DDBJ databases">
        <title>Vibrio ponticus strain CAIM 1751 pathogenic for the snapper Lutjanus guttatus.</title>
        <authorList>
            <person name="Soto-Rodriguez S."/>
            <person name="Lozano-Olvera R."/>
            <person name="Gomez-Gil B."/>
        </authorList>
    </citation>
    <scope>NUCLEOTIDE SEQUENCE [LARGE SCALE GENOMIC DNA]</scope>
    <source>
        <strain evidence="2 3">CAIM 1751</strain>
    </source>
</reference>
<dbReference type="AlphaFoldDB" id="A0A3N3DYA2"/>
<dbReference type="RefSeq" id="WP_123782557.1">
    <property type="nucleotide sequence ID" value="NZ_RKIK01000043.1"/>
</dbReference>
<protein>
    <submittedName>
        <fullName evidence="2">N-acetyltransferase</fullName>
    </submittedName>
</protein>
<name>A0A3N3DYA2_9VIBR</name>
<accession>A0A3N3DYA2</accession>
<evidence type="ECO:0000259" key="1">
    <source>
        <dbReference type="PROSITE" id="PS51186"/>
    </source>
</evidence>
<dbReference type="InterPro" id="IPR000182">
    <property type="entry name" value="GNAT_dom"/>
</dbReference>
<sequence>MRQLRIETLDPIKLPLVARLYKAHYPSGKAKSNELTIAGYLEHQLACVVRFRPIEQYQLLTGMLVVPELRELGLGHQLLNHCQTEVCNTNTYCFAYPHLENFYQQHGFATISADTLPNSLNQLFTRYTGSGKALIPMHYFDKQSIIA</sequence>
<dbReference type="Proteomes" id="UP000278792">
    <property type="component" value="Unassembled WGS sequence"/>
</dbReference>
<proteinExistence type="predicted"/>
<feature type="domain" description="N-acetyltransferase" evidence="1">
    <location>
        <begin position="1"/>
        <end position="142"/>
    </location>
</feature>
<evidence type="ECO:0000313" key="2">
    <source>
        <dbReference type="EMBL" id="ROV59362.1"/>
    </source>
</evidence>
<comment type="caution">
    <text evidence="2">The sequence shown here is derived from an EMBL/GenBank/DDBJ whole genome shotgun (WGS) entry which is preliminary data.</text>
</comment>
<dbReference type="Pfam" id="PF13673">
    <property type="entry name" value="Acetyltransf_10"/>
    <property type="match status" value="1"/>
</dbReference>
<dbReference type="Gene3D" id="3.40.630.30">
    <property type="match status" value="1"/>
</dbReference>
<dbReference type="SUPFAM" id="SSF55729">
    <property type="entry name" value="Acyl-CoA N-acyltransferases (Nat)"/>
    <property type="match status" value="1"/>
</dbReference>